<feature type="domain" description="Calcineurin-like phosphoesterase" evidence="2">
    <location>
        <begin position="1"/>
        <end position="202"/>
    </location>
</feature>
<organism evidence="3 4">
    <name type="scientific">Halobacillus salinus</name>
    <dbReference type="NCBI Taxonomy" id="192814"/>
    <lineage>
        <taxon>Bacteria</taxon>
        <taxon>Bacillati</taxon>
        <taxon>Bacillota</taxon>
        <taxon>Bacilli</taxon>
        <taxon>Bacillales</taxon>
        <taxon>Bacillaceae</taxon>
        <taxon>Halobacillus</taxon>
    </lineage>
</organism>
<comment type="caution">
    <text evidence="3">The sequence shown here is derived from an EMBL/GenBank/DDBJ whole genome shotgun (WGS) entry which is preliminary data.</text>
</comment>
<accession>A0A4Z0H5F8</accession>
<evidence type="ECO:0000313" key="3">
    <source>
        <dbReference type="EMBL" id="TGB05270.1"/>
    </source>
</evidence>
<dbReference type="InterPro" id="IPR029052">
    <property type="entry name" value="Metallo-depent_PP-like"/>
</dbReference>
<dbReference type="GO" id="GO:0005737">
    <property type="term" value="C:cytoplasm"/>
    <property type="evidence" value="ECO:0007669"/>
    <property type="project" value="TreeGrafter"/>
</dbReference>
<dbReference type="Proteomes" id="UP000297982">
    <property type="component" value="Unassembled WGS sequence"/>
</dbReference>
<dbReference type="PIRSF" id="PIRSF000883">
    <property type="entry name" value="Pesterase_MJ0912"/>
    <property type="match status" value="1"/>
</dbReference>
<dbReference type="EMBL" id="SRJC01000001">
    <property type="protein sequence ID" value="TGB05270.1"/>
    <property type="molecule type" value="Genomic_DNA"/>
</dbReference>
<dbReference type="InterPro" id="IPR011152">
    <property type="entry name" value="Pesterase_MJ0912"/>
</dbReference>
<gene>
    <name evidence="3" type="ORF">E4663_09865</name>
</gene>
<sequence>MSIALLTDIHGNAPALRAVLQELDEIHNPEHLYVLGDLLAIGPDSNEVLELLFSRNDVSVITGNHDEAVLTVAKDEPYPKSHGHVKAHHQWIADRLDQRFIPLLEELPRTIDVEWKGYSLHFTHYALAKPEAPISEDPFHKILSPSLKRMERMFRSVSADLIGFGHHHPAHHYEGETIFINPGALGCNNRPTAPYAIVDCQGDKLEVNIQEAHYDNEAFLKSYHKLKVPDREFILDIFHGGQLDQKNGESE</sequence>
<reference evidence="3 4" key="1">
    <citation type="journal article" date="2003" name="Int. J. Syst. Evol. Microbiol.">
        <title>Halobacillus salinus sp. nov., isolated from a salt lake on the coast of the East Sea in Korea.</title>
        <authorList>
            <person name="Yoon J.H."/>
            <person name="Kang K.H."/>
            <person name="Park Y.H."/>
        </authorList>
    </citation>
    <scope>NUCLEOTIDE SEQUENCE [LARGE SCALE GENOMIC DNA]</scope>
    <source>
        <strain evidence="3 4">HSL-3</strain>
    </source>
</reference>
<dbReference type="GO" id="GO:0016791">
    <property type="term" value="F:phosphatase activity"/>
    <property type="evidence" value="ECO:0007669"/>
    <property type="project" value="TreeGrafter"/>
</dbReference>
<proteinExistence type="inferred from homology"/>
<comment type="similarity">
    <text evidence="1">Belongs to the metallophosphoesterase superfamily. YfcE family.</text>
</comment>
<dbReference type="PANTHER" id="PTHR42850">
    <property type="entry name" value="METALLOPHOSPHOESTERASE"/>
    <property type="match status" value="1"/>
</dbReference>
<dbReference type="InterPro" id="IPR050126">
    <property type="entry name" value="Ap4A_hydrolase"/>
</dbReference>
<evidence type="ECO:0000256" key="1">
    <source>
        <dbReference type="ARBA" id="ARBA00008950"/>
    </source>
</evidence>
<evidence type="ECO:0000313" key="4">
    <source>
        <dbReference type="Proteomes" id="UP000297982"/>
    </source>
</evidence>
<dbReference type="SUPFAM" id="SSF56300">
    <property type="entry name" value="Metallo-dependent phosphatases"/>
    <property type="match status" value="1"/>
</dbReference>
<dbReference type="Pfam" id="PF12850">
    <property type="entry name" value="Metallophos_2"/>
    <property type="match status" value="1"/>
</dbReference>
<keyword evidence="4" id="KW-1185">Reference proteome</keyword>
<dbReference type="RefSeq" id="WP_135327430.1">
    <property type="nucleotide sequence ID" value="NZ_SRJC01000001.1"/>
</dbReference>
<name>A0A4Z0H5F8_9BACI</name>
<dbReference type="InterPro" id="IPR024654">
    <property type="entry name" value="Calcineurin-like_PHP_lpxH"/>
</dbReference>
<dbReference type="PANTHER" id="PTHR42850:SF2">
    <property type="entry name" value="BLL5683 PROTEIN"/>
    <property type="match status" value="1"/>
</dbReference>
<protein>
    <submittedName>
        <fullName evidence="3">Metallophosphoesterase</fullName>
    </submittedName>
</protein>
<evidence type="ECO:0000259" key="2">
    <source>
        <dbReference type="Pfam" id="PF12850"/>
    </source>
</evidence>
<dbReference type="AlphaFoldDB" id="A0A4Z0H5F8"/>
<dbReference type="Gene3D" id="3.60.21.10">
    <property type="match status" value="1"/>
</dbReference>
<dbReference type="STRING" id="192814.GCA_900166575_02358"/>